<dbReference type="Proteomes" id="UP001565369">
    <property type="component" value="Unassembled WGS sequence"/>
</dbReference>
<evidence type="ECO:0000313" key="1">
    <source>
        <dbReference type="EMBL" id="MEY9454785.1"/>
    </source>
</evidence>
<keyword evidence="2" id="KW-1185">Reference proteome</keyword>
<evidence type="ECO:0000313" key="2">
    <source>
        <dbReference type="Proteomes" id="UP001565369"/>
    </source>
</evidence>
<comment type="caution">
    <text evidence="1">The sequence shown here is derived from an EMBL/GenBank/DDBJ whole genome shotgun (WGS) entry which is preliminary data.</text>
</comment>
<reference evidence="1 2" key="1">
    <citation type="submission" date="2024-07" db="EMBL/GenBank/DDBJ databases">
        <title>Genomic Encyclopedia of Type Strains, Phase V (KMG-V): Genome sequencing to study the core and pangenomes of soil and plant-associated prokaryotes.</title>
        <authorList>
            <person name="Whitman W."/>
        </authorList>
    </citation>
    <scope>NUCLEOTIDE SEQUENCE [LARGE SCALE GENOMIC DNA]</scope>
    <source>
        <strain evidence="1 2">USDA 152</strain>
    </source>
</reference>
<name>A0ABV4FT51_9BRAD</name>
<sequence length="231" mass="24892">MPGSTALRSPAKNCLRPTPSQFARGRTIHVSPTGYTAATWLMQRAAPMWEAAGFLGMSEMTLRETYGITTRPTLRTAANAIGTHSAPSKNVGLVVSLVDEKTRRERAGQALLENTGGPGRSPTLQRNQSFNFVSAPQRTADGPKVFNGVSSHVAPVRWRGPPGGRALRPWRAVRPSCGLGLTPCAAAPAAHPRFSGRRPRIVRGRRMTSASRLMRRARLMASRRSVGGTSD</sequence>
<dbReference type="EMBL" id="JBGBZJ010000003">
    <property type="protein sequence ID" value="MEY9454785.1"/>
    <property type="molecule type" value="Genomic_DNA"/>
</dbReference>
<gene>
    <name evidence="1" type="ORF">ABIG07_003733</name>
</gene>
<accession>A0ABV4FT51</accession>
<evidence type="ECO:0008006" key="3">
    <source>
        <dbReference type="Google" id="ProtNLM"/>
    </source>
</evidence>
<proteinExistence type="predicted"/>
<organism evidence="1 2">
    <name type="scientific">Bradyrhizobium ottawaense</name>
    <dbReference type="NCBI Taxonomy" id="931866"/>
    <lineage>
        <taxon>Bacteria</taxon>
        <taxon>Pseudomonadati</taxon>
        <taxon>Pseudomonadota</taxon>
        <taxon>Alphaproteobacteria</taxon>
        <taxon>Hyphomicrobiales</taxon>
        <taxon>Nitrobacteraceae</taxon>
        <taxon>Bradyrhizobium</taxon>
    </lineage>
</organism>
<protein>
    <recommendedName>
        <fullName evidence="3">HTH araC/xylS-type domain-containing protein</fullName>
    </recommendedName>
</protein>